<dbReference type="Gene3D" id="1.25.40.10">
    <property type="entry name" value="Tetratricopeptide repeat domain"/>
    <property type="match status" value="1"/>
</dbReference>
<proteinExistence type="predicted"/>
<reference evidence="1" key="2">
    <citation type="submission" date="2020-11" db="EMBL/GenBank/DDBJ databases">
        <authorList>
            <consortium name="DOE Joint Genome Institute"/>
            <person name="Kuo A."/>
            <person name="Miyauchi S."/>
            <person name="Kiss E."/>
            <person name="Drula E."/>
            <person name="Kohler A."/>
            <person name="Sanchez-Garcia M."/>
            <person name="Andreopoulos B."/>
            <person name="Barry K.W."/>
            <person name="Bonito G."/>
            <person name="Buee M."/>
            <person name="Carver A."/>
            <person name="Chen C."/>
            <person name="Cichocki N."/>
            <person name="Clum A."/>
            <person name="Culley D."/>
            <person name="Crous P.W."/>
            <person name="Fauchery L."/>
            <person name="Girlanda M."/>
            <person name="Hayes R."/>
            <person name="Keri Z."/>
            <person name="Labutti K."/>
            <person name="Lipzen A."/>
            <person name="Lombard V."/>
            <person name="Magnuson J."/>
            <person name="Maillard F."/>
            <person name="Morin E."/>
            <person name="Murat C."/>
            <person name="Nolan M."/>
            <person name="Ohm R."/>
            <person name="Pangilinan J."/>
            <person name="Pereira M."/>
            <person name="Perotto S."/>
            <person name="Peter M."/>
            <person name="Riley R."/>
            <person name="Sitrit Y."/>
            <person name="Stielow B."/>
            <person name="Szollosi G."/>
            <person name="Zifcakova L."/>
            <person name="Stursova M."/>
            <person name="Spatafora J.W."/>
            <person name="Tedersoo L."/>
            <person name="Vaario L.-M."/>
            <person name="Yamada A."/>
            <person name="Yan M."/>
            <person name="Wang P."/>
            <person name="Xu J."/>
            <person name="Bruns T."/>
            <person name="Baldrian P."/>
            <person name="Vilgalys R."/>
            <person name="Henrissat B."/>
            <person name="Grigoriev I.V."/>
            <person name="Hibbett D."/>
            <person name="Nagy L.G."/>
            <person name="Martin F.M."/>
        </authorList>
    </citation>
    <scope>NUCLEOTIDE SEQUENCE</scope>
    <source>
        <strain evidence="1">UH-Tt-Lm1</strain>
    </source>
</reference>
<accession>A0A9P6L869</accession>
<evidence type="ECO:0000313" key="2">
    <source>
        <dbReference type="Proteomes" id="UP000736335"/>
    </source>
</evidence>
<dbReference type="AlphaFoldDB" id="A0A9P6L869"/>
<protein>
    <recommendedName>
        <fullName evidence="3">NACHT domain-containing protein</fullName>
    </recommendedName>
</protein>
<evidence type="ECO:0000313" key="1">
    <source>
        <dbReference type="EMBL" id="KAF9786353.1"/>
    </source>
</evidence>
<name>A0A9P6L869_9AGAM</name>
<dbReference type="PANTHER" id="PTHR47691:SF3">
    <property type="entry name" value="HTH-TYPE TRANSCRIPTIONAL REGULATOR RV0890C-RELATED"/>
    <property type="match status" value="1"/>
</dbReference>
<reference evidence="1" key="1">
    <citation type="journal article" date="2020" name="Nat. Commun.">
        <title>Large-scale genome sequencing of mycorrhizal fungi provides insights into the early evolution of symbiotic traits.</title>
        <authorList>
            <person name="Miyauchi S."/>
            <person name="Kiss E."/>
            <person name="Kuo A."/>
            <person name="Drula E."/>
            <person name="Kohler A."/>
            <person name="Sanchez-Garcia M."/>
            <person name="Morin E."/>
            <person name="Andreopoulos B."/>
            <person name="Barry K.W."/>
            <person name="Bonito G."/>
            <person name="Buee M."/>
            <person name="Carver A."/>
            <person name="Chen C."/>
            <person name="Cichocki N."/>
            <person name="Clum A."/>
            <person name="Culley D."/>
            <person name="Crous P.W."/>
            <person name="Fauchery L."/>
            <person name="Girlanda M."/>
            <person name="Hayes R.D."/>
            <person name="Keri Z."/>
            <person name="LaButti K."/>
            <person name="Lipzen A."/>
            <person name="Lombard V."/>
            <person name="Magnuson J."/>
            <person name="Maillard F."/>
            <person name="Murat C."/>
            <person name="Nolan M."/>
            <person name="Ohm R.A."/>
            <person name="Pangilinan J."/>
            <person name="Pereira M.F."/>
            <person name="Perotto S."/>
            <person name="Peter M."/>
            <person name="Pfister S."/>
            <person name="Riley R."/>
            <person name="Sitrit Y."/>
            <person name="Stielow J.B."/>
            <person name="Szollosi G."/>
            <person name="Zifcakova L."/>
            <person name="Stursova M."/>
            <person name="Spatafora J.W."/>
            <person name="Tedersoo L."/>
            <person name="Vaario L.M."/>
            <person name="Yamada A."/>
            <person name="Yan M."/>
            <person name="Wang P."/>
            <person name="Xu J."/>
            <person name="Bruns T."/>
            <person name="Baldrian P."/>
            <person name="Vilgalys R."/>
            <person name="Dunand C."/>
            <person name="Henrissat B."/>
            <person name="Grigoriev I.V."/>
            <person name="Hibbett D."/>
            <person name="Nagy L.G."/>
            <person name="Martin F.M."/>
        </authorList>
    </citation>
    <scope>NUCLEOTIDE SEQUENCE</scope>
    <source>
        <strain evidence="1">UH-Tt-Lm1</strain>
    </source>
</reference>
<dbReference type="OrthoDB" id="1534087at2759"/>
<dbReference type="EMBL" id="WIUZ02000006">
    <property type="protein sequence ID" value="KAF9786353.1"/>
    <property type="molecule type" value="Genomic_DNA"/>
</dbReference>
<organism evidence="1 2">
    <name type="scientific">Thelephora terrestris</name>
    <dbReference type="NCBI Taxonomy" id="56493"/>
    <lineage>
        <taxon>Eukaryota</taxon>
        <taxon>Fungi</taxon>
        <taxon>Dikarya</taxon>
        <taxon>Basidiomycota</taxon>
        <taxon>Agaricomycotina</taxon>
        <taxon>Agaricomycetes</taxon>
        <taxon>Thelephorales</taxon>
        <taxon>Thelephoraceae</taxon>
        <taxon>Thelephora</taxon>
    </lineage>
</organism>
<comment type="caution">
    <text evidence="1">The sequence shown here is derived from an EMBL/GenBank/DDBJ whole genome shotgun (WGS) entry which is preliminary data.</text>
</comment>
<gene>
    <name evidence="1" type="ORF">BJ322DRAFT_1108203</name>
</gene>
<sequence length="860" mass="96128">MVYKQRRPAGQGFAHSDSLGVAILNALTLADEAAIITPVKAVFGTVGVVLTIIKATMVNEPDYVDLGRDLTNLCGVLDRGVNERRLDELSQSVREAIEQLVRIVAEIQKEVTGMSGRSEPSGFVPSDSDTETVAAWRRTLKRIDQVLDTDLALSAPGSELRRAMLMSWGDAEDRHYTARTSFSPGELPPHAPRACFGREELIETVVSLAENFMPIALVGDGGIGKTSVALTVLHDDRIKKRFGYNRRFIRCDQFPVSRTHFLSRLSDAIGAGVKNPEKLTPLRPFLSSREMIIVLDNAESILDSRGTESQEIFSIVEELCLIPNISLCITSRTSTVPLDCRCLDVPTLSPDAALRAFYRIYDKDEQRNRVNDILKQLEFHPLSITLLATVAQHDKWDTNQLADEWERYRAAMLHTKYDKSLAAIIELSLASPTFQELGPHARELLGVVAFFPQGVYEKNLDWLFPGVPDRADIFSTFCILSLTHRSNGFITMSAPLRDYLRPKDPNSSQLLCATKQCYFTRLAVDISHTALGLERGRWITSEDVNVEHLLNVFTTIDKTSDDVWDACGHFMKHLSQHKPRPVGLGSRCEALSDDHWSKPECLFWLSRLFGAVGNHVESKRLLTHTLCLWKERGSGRGMARTLTSLCDTNRLQGLYKEGIQEGGKAVKVCGQLGDIGGLARSLHSLALVLDADNRRGCAEEAASLAVKLYRVNSDQFGVCRAKYILGKICHSKGENRKAKKLFDAAHEIATTIQWHDQLSSIHHSLAWLSFDRRAFEDAHYHIERAKSHAINDKHKLGHGMEAQAYFLYTQRRFKEARSEAVRCIGVYKELGIPDALERCQVLLKQIKLVMGDQITPGESG</sequence>
<dbReference type="SUPFAM" id="SSF48452">
    <property type="entry name" value="TPR-like"/>
    <property type="match status" value="1"/>
</dbReference>
<dbReference type="InterPro" id="IPR011990">
    <property type="entry name" value="TPR-like_helical_dom_sf"/>
</dbReference>
<dbReference type="SUPFAM" id="SSF52540">
    <property type="entry name" value="P-loop containing nucleoside triphosphate hydrolases"/>
    <property type="match status" value="1"/>
</dbReference>
<dbReference type="InterPro" id="IPR027417">
    <property type="entry name" value="P-loop_NTPase"/>
</dbReference>
<dbReference type="PANTHER" id="PTHR47691">
    <property type="entry name" value="REGULATOR-RELATED"/>
    <property type="match status" value="1"/>
</dbReference>
<dbReference type="Gene3D" id="3.40.50.300">
    <property type="entry name" value="P-loop containing nucleotide triphosphate hydrolases"/>
    <property type="match status" value="1"/>
</dbReference>
<keyword evidence="2" id="KW-1185">Reference proteome</keyword>
<dbReference type="Proteomes" id="UP000736335">
    <property type="component" value="Unassembled WGS sequence"/>
</dbReference>
<evidence type="ECO:0008006" key="3">
    <source>
        <dbReference type="Google" id="ProtNLM"/>
    </source>
</evidence>